<gene>
    <name evidence="1" type="ORF">OE229_00455</name>
</gene>
<dbReference type="AlphaFoldDB" id="A0A9Q9P9E2"/>
<proteinExistence type="predicted"/>
<sequence length="100" mass="11279">MDTSSYERCTQRGCIRFGLWHTTRDSGHRFRTVRTALAAVSIEKRDEDGPWTVWLARGDDNPVQVTAPPDPTPDVIHADHMELRAAVLYALRGAEKFNAV</sequence>
<dbReference type="EMBL" id="CP106879">
    <property type="protein sequence ID" value="UYC80965.1"/>
    <property type="molecule type" value="Genomic_DNA"/>
</dbReference>
<protein>
    <submittedName>
        <fullName evidence="1">Uncharacterized protein</fullName>
    </submittedName>
</protein>
<dbReference type="KEGG" id="cpoi:OE229_00455"/>
<name>A0A9Q9P9E2_9MICO</name>
<evidence type="ECO:0000313" key="1">
    <source>
        <dbReference type="EMBL" id="UYC80965.1"/>
    </source>
</evidence>
<organism evidence="1 2">
    <name type="scientific">Curtobacterium poinsettiae</name>
    <dbReference type="NCBI Taxonomy" id="159612"/>
    <lineage>
        <taxon>Bacteria</taxon>
        <taxon>Bacillati</taxon>
        <taxon>Actinomycetota</taxon>
        <taxon>Actinomycetes</taxon>
        <taxon>Micrococcales</taxon>
        <taxon>Microbacteriaceae</taxon>
        <taxon>Curtobacterium</taxon>
    </lineage>
</organism>
<reference evidence="1" key="1">
    <citation type="submission" date="2022-09" db="EMBL/GenBank/DDBJ databases">
        <title>Taxonomy of Curtobacterium flaccumfaciens.</title>
        <authorList>
            <person name="Osdaghi E."/>
            <person name="Taghavi S.M."/>
            <person name="Hamidizade M."/>
            <person name="Abachi H."/>
            <person name="Fazliarab A."/>
            <person name="Baeyen S."/>
            <person name="Portier P."/>
            <person name="Van Vaerenbergh J."/>
            <person name="Jacques M.-A."/>
        </authorList>
    </citation>
    <scope>NUCLEOTIDE SEQUENCE</scope>
    <source>
        <strain evidence="1">AGQB46</strain>
    </source>
</reference>
<dbReference type="Proteomes" id="UP001062223">
    <property type="component" value="Chromosome"/>
</dbReference>
<evidence type="ECO:0000313" key="2">
    <source>
        <dbReference type="Proteomes" id="UP001062223"/>
    </source>
</evidence>
<accession>A0A9Q9P9E2</accession>
<dbReference type="RefSeq" id="WP_262139212.1">
    <property type="nucleotide sequence ID" value="NZ_CP106879.1"/>
</dbReference>